<protein>
    <submittedName>
        <fullName evidence="1">Uncharacterized protein</fullName>
    </submittedName>
</protein>
<accession>A0A8B6FTM7</accession>
<keyword evidence="2" id="KW-1185">Reference proteome</keyword>
<evidence type="ECO:0000313" key="1">
    <source>
        <dbReference type="EMBL" id="VDI53501.1"/>
    </source>
</evidence>
<sequence>MLKAGFNLRSWTSNNEQLRQQAAKEDVLDTDKQTKILGMRWNVENDELTYAKRTIVPAQGDENNNCEWKYCPTNYNPADLLSRGMTTKQFKESTLWREGPIWIGDKSKHPKTFIETNTALSVLTDDDKEPLDDEESKTCEN</sequence>
<proteinExistence type="predicted"/>
<dbReference type="AlphaFoldDB" id="A0A8B6FTM7"/>
<name>A0A8B6FTM7_MYTGA</name>
<dbReference type="Proteomes" id="UP000596742">
    <property type="component" value="Unassembled WGS sequence"/>
</dbReference>
<dbReference type="EMBL" id="UYJE01007304">
    <property type="protein sequence ID" value="VDI53501.1"/>
    <property type="molecule type" value="Genomic_DNA"/>
</dbReference>
<gene>
    <name evidence="1" type="ORF">MGAL_10B057832</name>
</gene>
<evidence type="ECO:0000313" key="2">
    <source>
        <dbReference type="Proteomes" id="UP000596742"/>
    </source>
</evidence>
<reference evidence="1" key="1">
    <citation type="submission" date="2018-11" db="EMBL/GenBank/DDBJ databases">
        <authorList>
            <person name="Alioto T."/>
            <person name="Alioto T."/>
        </authorList>
    </citation>
    <scope>NUCLEOTIDE SEQUENCE</scope>
</reference>
<dbReference type="OrthoDB" id="6150497at2759"/>
<organism evidence="1 2">
    <name type="scientific">Mytilus galloprovincialis</name>
    <name type="common">Mediterranean mussel</name>
    <dbReference type="NCBI Taxonomy" id="29158"/>
    <lineage>
        <taxon>Eukaryota</taxon>
        <taxon>Metazoa</taxon>
        <taxon>Spiralia</taxon>
        <taxon>Lophotrochozoa</taxon>
        <taxon>Mollusca</taxon>
        <taxon>Bivalvia</taxon>
        <taxon>Autobranchia</taxon>
        <taxon>Pteriomorphia</taxon>
        <taxon>Mytilida</taxon>
        <taxon>Mytiloidea</taxon>
        <taxon>Mytilidae</taxon>
        <taxon>Mytilinae</taxon>
        <taxon>Mytilus</taxon>
    </lineage>
</organism>
<comment type="caution">
    <text evidence="1">The sequence shown here is derived from an EMBL/GenBank/DDBJ whole genome shotgun (WGS) entry which is preliminary data.</text>
</comment>